<sequence length="303" mass="33181">MGNLKFALPIFPTSSQPDARLGVPLQIMHPTLDRIHPDLPYNSPVLTSVMSDTDSQPAPLEKTKKSKRSRTEGENVKEKKSKKAKQTESQEGTVTVVGSEPLAESRAEEDEETPAAEAETKKVKKSKKDKKDKNEKKPTTSLPPQLDISDVPASMDETSSSEPTLSAQATKAIEYAKTIGTPAFKFAKAKQGWLMRNVFSAIEIPDSSLETVLEYLKTVKGGSREHLIQQARTLASPPPTELPASTSTSEDAEQTAEEAEEAEPGPEPTDPEQVEDETTKKERESRQERANLVLMALNVTLSE</sequence>
<feature type="compositionally biased region" description="Basic and acidic residues" evidence="1">
    <location>
        <begin position="69"/>
        <end position="78"/>
    </location>
</feature>
<accession>A0A0F7SY11</accession>
<organism evidence="3">
    <name type="scientific">Phaffia rhodozyma</name>
    <name type="common">Yeast</name>
    <name type="synonym">Xanthophyllomyces dendrorhous</name>
    <dbReference type="NCBI Taxonomy" id="264483"/>
    <lineage>
        <taxon>Eukaryota</taxon>
        <taxon>Fungi</taxon>
        <taxon>Dikarya</taxon>
        <taxon>Basidiomycota</taxon>
        <taxon>Agaricomycotina</taxon>
        <taxon>Tremellomycetes</taxon>
        <taxon>Cystofilobasidiales</taxon>
        <taxon>Mrakiaceae</taxon>
        <taxon>Phaffia</taxon>
    </lineage>
</organism>
<feature type="region of interest" description="Disordered" evidence="1">
    <location>
        <begin position="231"/>
        <end position="290"/>
    </location>
</feature>
<dbReference type="AlphaFoldDB" id="A0A0F7SY11"/>
<feature type="compositionally biased region" description="Polar residues" evidence="1">
    <location>
        <begin position="156"/>
        <end position="167"/>
    </location>
</feature>
<name>A0A0F7SY11_PHARH</name>
<feature type="compositionally biased region" description="Basic and acidic residues" evidence="1">
    <location>
        <begin position="129"/>
        <end position="138"/>
    </location>
</feature>
<protein>
    <recommendedName>
        <fullName evidence="2">WKF domain-containing protein</fullName>
    </recommendedName>
</protein>
<dbReference type="PANTHER" id="PTHR22306:SF2">
    <property type="entry name" value="CHROMOSOME 7 OPEN READING FRAME 50"/>
    <property type="match status" value="1"/>
</dbReference>
<dbReference type="EMBL" id="LN483332">
    <property type="protein sequence ID" value="CED85465.1"/>
    <property type="molecule type" value="Genomic_DNA"/>
</dbReference>
<proteinExistence type="predicted"/>
<feature type="compositionally biased region" description="Basic and acidic residues" evidence="1">
    <location>
        <begin position="277"/>
        <end position="289"/>
    </location>
</feature>
<evidence type="ECO:0000256" key="1">
    <source>
        <dbReference type="SAM" id="MobiDB-lite"/>
    </source>
</evidence>
<reference evidence="3" key="1">
    <citation type="submission" date="2014-08" db="EMBL/GenBank/DDBJ databases">
        <authorList>
            <person name="Sharma Rahul"/>
            <person name="Thines Marco"/>
        </authorList>
    </citation>
    <scope>NUCLEOTIDE SEQUENCE</scope>
</reference>
<feature type="domain" description="WKF" evidence="2">
    <location>
        <begin position="185"/>
        <end position="233"/>
    </location>
</feature>
<dbReference type="PANTHER" id="PTHR22306">
    <property type="entry name" value="CHROMOSOME 7 OPEN READING FRAME 50"/>
    <property type="match status" value="1"/>
</dbReference>
<dbReference type="Pfam" id="PF10180">
    <property type="entry name" value="WKF"/>
    <property type="match status" value="1"/>
</dbReference>
<feature type="compositionally biased region" description="Polar residues" evidence="1">
    <location>
        <begin position="44"/>
        <end position="56"/>
    </location>
</feature>
<evidence type="ECO:0000259" key="2">
    <source>
        <dbReference type="Pfam" id="PF10180"/>
    </source>
</evidence>
<feature type="compositionally biased region" description="Acidic residues" evidence="1">
    <location>
        <begin position="250"/>
        <end position="276"/>
    </location>
</feature>
<feature type="region of interest" description="Disordered" evidence="1">
    <location>
        <begin position="43"/>
        <end position="167"/>
    </location>
</feature>
<dbReference type="InterPro" id="IPR019327">
    <property type="entry name" value="WKF"/>
</dbReference>
<evidence type="ECO:0000313" key="3">
    <source>
        <dbReference type="EMBL" id="CED85465.1"/>
    </source>
</evidence>